<feature type="region of interest" description="Disordered" evidence="1">
    <location>
        <begin position="153"/>
        <end position="180"/>
    </location>
</feature>
<reference evidence="2" key="1">
    <citation type="submission" date="2022-01" db="EMBL/GenBank/DDBJ databases">
        <authorList>
            <person name="King R."/>
        </authorList>
    </citation>
    <scope>NUCLEOTIDE SEQUENCE</scope>
</reference>
<protein>
    <recommendedName>
        <fullName evidence="4">Tesmin/TSO1-like CXC domain-containing protein</fullName>
    </recommendedName>
</protein>
<dbReference type="AlphaFoldDB" id="A0A9P0CXT9"/>
<evidence type="ECO:0008006" key="4">
    <source>
        <dbReference type="Google" id="ProtNLM"/>
    </source>
</evidence>
<gene>
    <name evidence="2" type="ORF">PSYICH_LOCUS8732</name>
</gene>
<evidence type="ECO:0000313" key="2">
    <source>
        <dbReference type="EMBL" id="CAH1108208.1"/>
    </source>
</evidence>
<proteinExistence type="predicted"/>
<organism evidence="2 3">
    <name type="scientific">Psylliodes chrysocephalus</name>
    <dbReference type="NCBI Taxonomy" id="3402493"/>
    <lineage>
        <taxon>Eukaryota</taxon>
        <taxon>Metazoa</taxon>
        <taxon>Ecdysozoa</taxon>
        <taxon>Arthropoda</taxon>
        <taxon>Hexapoda</taxon>
        <taxon>Insecta</taxon>
        <taxon>Pterygota</taxon>
        <taxon>Neoptera</taxon>
        <taxon>Endopterygota</taxon>
        <taxon>Coleoptera</taxon>
        <taxon>Polyphaga</taxon>
        <taxon>Cucujiformia</taxon>
        <taxon>Chrysomeloidea</taxon>
        <taxon>Chrysomelidae</taxon>
        <taxon>Galerucinae</taxon>
        <taxon>Alticini</taxon>
        <taxon>Psylliodes</taxon>
    </lineage>
</organism>
<sequence length="180" mass="19830">MDNLIGHGLRLALALYRAPKDVRTSDKPAIELVQSYRAKMYAEATNSKQVDLVRIISTVNALTEHIKGVYFQVQAWYGSQGQDETLNPLEWGWELVDGGLSPVTMTQEAGSEEILNKISCSCETDCGTRCGCLRSGLECSLACKHCDGNCSNQKGTSNGVENSDEEKDEEGEKEEFEQDV</sequence>
<dbReference type="Proteomes" id="UP001153636">
    <property type="component" value="Chromosome 3"/>
</dbReference>
<keyword evidence="3" id="KW-1185">Reference proteome</keyword>
<evidence type="ECO:0000256" key="1">
    <source>
        <dbReference type="SAM" id="MobiDB-lite"/>
    </source>
</evidence>
<dbReference type="OrthoDB" id="6782940at2759"/>
<accession>A0A9P0CXT9</accession>
<feature type="compositionally biased region" description="Acidic residues" evidence="1">
    <location>
        <begin position="162"/>
        <end position="180"/>
    </location>
</feature>
<evidence type="ECO:0000313" key="3">
    <source>
        <dbReference type="Proteomes" id="UP001153636"/>
    </source>
</evidence>
<name>A0A9P0CXT9_9CUCU</name>
<dbReference type="EMBL" id="OV651815">
    <property type="protein sequence ID" value="CAH1108208.1"/>
    <property type="molecule type" value="Genomic_DNA"/>
</dbReference>